<comment type="subcellular location">
    <subcellularLocation>
        <location evidence="1">Nucleus speckle</location>
    </subcellularLocation>
</comment>
<keyword evidence="5" id="KW-0479">Metal-binding</keyword>
<evidence type="ECO:0000256" key="4">
    <source>
        <dbReference type="ARBA" id="ARBA00018485"/>
    </source>
</evidence>
<dbReference type="EMBL" id="LSRX01000580">
    <property type="protein sequence ID" value="OLP93444.1"/>
    <property type="molecule type" value="Genomic_DNA"/>
</dbReference>
<dbReference type="InterPro" id="IPR027450">
    <property type="entry name" value="AlkB-like"/>
</dbReference>
<dbReference type="GO" id="GO:0032259">
    <property type="term" value="P:methylation"/>
    <property type="evidence" value="ECO:0007669"/>
    <property type="project" value="UniProtKB-KW"/>
</dbReference>
<dbReference type="PANTHER" id="PTHR32074:SF2">
    <property type="entry name" value="RNA DEMETHYLASE ALKBH5"/>
    <property type="match status" value="1"/>
</dbReference>
<dbReference type="Gene3D" id="2.130.10.30">
    <property type="entry name" value="Regulator of chromosome condensation 1/beta-lactamase-inhibitor protein II"/>
    <property type="match status" value="5"/>
</dbReference>
<dbReference type="GO" id="GO:1990931">
    <property type="term" value="F:mRNA N6-methyladenosine dioxygenase activity"/>
    <property type="evidence" value="ECO:0007669"/>
    <property type="project" value="UniProtKB-EC"/>
</dbReference>
<keyword evidence="10" id="KW-0539">Nucleus</keyword>
<evidence type="ECO:0000256" key="9">
    <source>
        <dbReference type="ARBA" id="ARBA00023157"/>
    </source>
</evidence>
<accession>A0A1Q9DE01</accession>
<reference evidence="16 17" key="1">
    <citation type="submission" date="2016-02" db="EMBL/GenBank/DDBJ databases">
        <title>Genome analysis of coral dinoflagellate symbionts highlights evolutionary adaptations to a symbiotic lifestyle.</title>
        <authorList>
            <person name="Aranda M."/>
            <person name="Li Y."/>
            <person name="Liew Y.J."/>
            <person name="Baumgarten S."/>
            <person name="Simakov O."/>
            <person name="Wilson M."/>
            <person name="Piel J."/>
            <person name="Ashoor H."/>
            <person name="Bougouffa S."/>
            <person name="Bajic V.B."/>
            <person name="Ryu T."/>
            <person name="Ravasi T."/>
            <person name="Bayer T."/>
            <person name="Micklem G."/>
            <person name="Kim H."/>
            <person name="Bhak J."/>
            <person name="Lajeunesse T.C."/>
            <person name="Voolstra C.R."/>
        </authorList>
    </citation>
    <scope>NUCLEOTIDE SEQUENCE [LARGE SCALE GENOMIC DNA]</scope>
    <source>
        <strain evidence="16 17">CCMP2467</strain>
    </source>
</reference>
<evidence type="ECO:0000259" key="15">
    <source>
        <dbReference type="PROSITE" id="PS51471"/>
    </source>
</evidence>
<dbReference type="PROSITE" id="PS51471">
    <property type="entry name" value="FE2OG_OXY"/>
    <property type="match status" value="1"/>
</dbReference>
<comment type="catalytic activity">
    <reaction evidence="13">
        <text>an N(6)-methyladenosine in mRNA + 2-oxoglutarate + O2 = an adenosine in mRNA + formaldehyde + succinate + CO2</text>
        <dbReference type="Rhea" id="RHEA:49520"/>
        <dbReference type="Rhea" id="RHEA-COMP:12414"/>
        <dbReference type="Rhea" id="RHEA-COMP:12417"/>
        <dbReference type="ChEBI" id="CHEBI:15379"/>
        <dbReference type="ChEBI" id="CHEBI:16526"/>
        <dbReference type="ChEBI" id="CHEBI:16810"/>
        <dbReference type="ChEBI" id="CHEBI:16842"/>
        <dbReference type="ChEBI" id="CHEBI:30031"/>
        <dbReference type="ChEBI" id="CHEBI:74411"/>
        <dbReference type="ChEBI" id="CHEBI:74449"/>
        <dbReference type="EC" id="1.14.11.53"/>
    </reaction>
    <physiologicalReaction direction="left-to-right" evidence="13">
        <dbReference type="Rhea" id="RHEA:49521"/>
    </physiologicalReaction>
</comment>
<dbReference type="InterPro" id="IPR005123">
    <property type="entry name" value="Oxoglu/Fe-dep_dioxygenase_dom"/>
</dbReference>
<evidence type="ECO:0000313" key="16">
    <source>
        <dbReference type="EMBL" id="OLP93444.1"/>
    </source>
</evidence>
<dbReference type="OrthoDB" id="271595at2759"/>
<evidence type="ECO:0000256" key="8">
    <source>
        <dbReference type="ARBA" id="ARBA00023004"/>
    </source>
</evidence>
<feature type="domain" description="Fe2OG dioxygenase" evidence="15">
    <location>
        <begin position="112"/>
        <end position="211"/>
    </location>
</feature>
<dbReference type="Proteomes" id="UP000186817">
    <property type="component" value="Unassembled WGS sequence"/>
</dbReference>
<keyword evidence="6" id="KW-0223">Dioxygenase</keyword>
<proteinExistence type="inferred from homology"/>
<organism evidence="16 17">
    <name type="scientific">Symbiodinium microadriaticum</name>
    <name type="common">Dinoflagellate</name>
    <name type="synonym">Zooxanthella microadriatica</name>
    <dbReference type="NCBI Taxonomy" id="2951"/>
    <lineage>
        <taxon>Eukaryota</taxon>
        <taxon>Sar</taxon>
        <taxon>Alveolata</taxon>
        <taxon>Dinophyceae</taxon>
        <taxon>Suessiales</taxon>
        <taxon>Symbiodiniaceae</taxon>
        <taxon>Symbiodinium</taxon>
    </lineage>
</organism>
<gene>
    <name evidence="16" type="primary">alkbh5</name>
    <name evidence="16" type="ORF">AK812_SmicGene24653</name>
</gene>
<dbReference type="EC" id="1.14.11.53" evidence="3"/>
<evidence type="ECO:0000256" key="10">
    <source>
        <dbReference type="ARBA" id="ARBA00023242"/>
    </source>
</evidence>
<evidence type="ECO:0000256" key="6">
    <source>
        <dbReference type="ARBA" id="ARBA00022964"/>
    </source>
</evidence>
<keyword evidence="16" id="KW-0489">Methyltransferase</keyword>
<keyword evidence="16" id="KW-0808">Transferase</keyword>
<dbReference type="InterPro" id="IPR032860">
    <property type="entry name" value="ALKBH5"/>
</dbReference>
<sequence>MNFIETRDYATLPALTREHVELAVVITKPGTLAPAKIRKLKIINQQVNLVSALFLPLILETKYFFGKGYTYGWGKRGSEELLPEGEVDPIPEWMMELLVAPLEEAGVLEKNWVDSVVMNDYGPGSSIVAHVDPPSLFERPVVTVSFFSKAYLVFGASFDPSRRKPPVFQQPLERGSVLLLRGYAADAVTHGIRPEDLLGDRRVSIVLRHVSSKAKVAAPAIQPSLPPMLIFAMQAAAWGPLISQVQGYWTSARVTYIIHGWAVTVAAPGQRSSTWPLVPTSCGLSCQDLMLDASAFFGGAGRRLTWRMLGRCVGDVVGQLPGIPVALRIRSDEHGAGGYLQAGLREVLSLLVADPTTDRECPALEEAPTVAPTKAEEAPSERWLPGDGRRSSRAQDPLAALIGRFESPPPYERYTLQVISDAISDIAAQLMGSMTIDAIVCTSPFVVCALMQQRMEKPMLGYLEQTGISWRMAGLYDDLPEPSNQQVQVEELVETVRTSAPSDLRPLAARPEDVGSSKLFSVHDYTLRHIFCFLALPEIGNSLASVCRRPGAPWWVEEGSVGFPELGDLAEALQRAATSFKGTNLFPPDPHTFSYSELPLPRVGWSLHSEGFSKWRRVCSSLVDAEFAILPPWDRAPRRSFLPRKVQLHLGVSLYLPPEQVAARDSFPLLCMKMALAEPQRFEAVAERRSRAWVATPRWRNGAAKSSASARKATATLATETWKVTGTRSRLVGRSDGALRSFASPAPARSVPRQASTCYSEVGVALGCSSELGPCRSRLAFCLTKRLPLLWKRPTDHFDNATARAEFWALFQRLLRNPQVVLATNNPVLTEQIAFQVPNALLPVVRPHARFTQAVYAPTRPLEAMLVSRTKFLWVTLGCALRQFTDDQYPIKFTVANSDSKSVVLLSANLVTGRLLDCTGSVLDGGSILGDGSVVTWGAASCGGDSSAVRDRLKNVRQVRATIDAFAAILGDGSVVTWGDAHCGGDSCAVRDQLKNVRQIQATFYAFAAILGDGSVVTWGDAGAGGDSSAVQVQLKNVQQIQASRHAFAAILGDGSVVTWDDTGYGGDCSGVRDQQVQFPGDGLPQGGCTSSLGARSDGRLLDCTGSVLDGGSILGDGSVVTWGAASCGGDSSAVRDRLKNVRQVRATIDAFAAILGDGSVVTWGDAHCGGDSCAVRDQLKNVRQIQATFYAFAAILGDGSVVTWGDAGAGGDSSAVQVQLKNVQQIQASRHAFAAILGDGSVVTWGDTGYGGDCSGVRDQLKNVQQIQAADSAFAAILGDGSVVTWGDTWYGGDCSGVRDQLKNVQQIQAADTAFAAILCDGSVVTWGHAVAGGDSSAVQDQLKNVQQIQASRHAFAAILGDGSVVTWGDTLYGGDGSGVRDQLKNVQQIQAADKAFAAILCDGSVVTWGDEASGGDSSGVRDELKNVQQIQSTKYAFAAILGHGSVVTWGEASCGGDSSAVRDQLMSQKFVVRGQKFVVRGLAGISGRDSWFEAFFEFYSMAVPLLMPSRDWALRLVFDAEGNLGATTPIYWDVSPGCDLELGCDALLRHPHPPFAFAALDSRRYWYQYTSFAQFPHIHRFDSIPDLLQQLLVLDMAATSASMRAFNDESFVRSVAFWRSAGSRLNLAGCHSDLGSTRLSRNGTACVVCIFVDYPVCNDCLNEWCTPEELRHEMQYMRPAYEDAGVQLHVLDVVPLSFLQVLSAFADGRAEELADILESARLPGHAYFTDGWHLSDQGMRAACDAQLAGSRCPASGESMNPSGHNIGSAEKVVQVFEWVHLVLSRKVGEHAARWDAPQGAIMCISPMIHRRGLQKVVAQVSLDPSIGIFRRMKPEINRDADSVANAIAADLQTFVNRMMAFIGVTNNNFNSMFRRAFVWKAKARFIHEKFLRHYADHEKDGIFRADPSLGKFLFTSQASIAVLKLQWAFEIDHNKDDCYQLIEDYCNGGDGHLTEDVMREACGLPVRVRQVQEEDPEDGLGNLLAAGQDSADERDEKKWINLRNYITMHMLDKELDVMTWYEFKKMNFKPGEHPNLSKAAMWDQLNEKEVVRTAIIRHKSSKDKPGGYIPRIMTKLHVCKSSSCKGLGSDKLIRDLEELCAGSSGCEAVNGTCARLKKVCSGLHAARDNRVCLISGKTVSLQTHGDESVESLRLRAQKALGARNGRLMDSTGSILDGGVPLKKARLQCEESLTLQVRRVDTCGGKQAFAAILGDGSVVTWGDAVRGGDSSGVRDQLKNVQQIQANDWAFAAIVRDGSVVSWGNESFGGDCSAVRDQLQNVQQIQAAACAFAAILVDGSVVTWGHAYYGGDSSAVREQLHNVQQIQATEGAFAAILEDGSVVTWGDAHCGGDSSLDHCGRGPNVKVQSGSGSKDWQISEIKYEARRAKGPDRLAKAEKGFKALGGEDKASKEPKLAASLFAFRAEEALRSGGDAEGALRDARQAYALWKGFAPAYVASAIALFRFKQLMMPLRRSLGMALSGLASLQNLQRGQALTSVVTWGHAVVGGDSSAVQDQLKNVQQSQATHDAFAAIRAHGYVVTWGNADFGGDSGAVQDPLKNVQQFQATWCAFAACQLMLLLLRFEGMAPS</sequence>
<keyword evidence="8" id="KW-0408">Iron</keyword>
<name>A0A1Q9DE01_SYMMI</name>
<keyword evidence="17" id="KW-1185">Reference proteome</keyword>
<dbReference type="GO" id="GO:0006406">
    <property type="term" value="P:mRNA export from nucleus"/>
    <property type="evidence" value="ECO:0007669"/>
    <property type="project" value="TreeGrafter"/>
</dbReference>
<evidence type="ECO:0000256" key="3">
    <source>
        <dbReference type="ARBA" id="ARBA00012931"/>
    </source>
</evidence>
<dbReference type="GO" id="GO:0006397">
    <property type="term" value="P:mRNA processing"/>
    <property type="evidence" value="ECO:0007669"/>
    <property type="project" value="InterPro"/>
</dbReference>
<evidence type="ECO:0000313" key="17">
    <source>
        <dbReference type="Proteomes" id="UP000186817"/>
    </source>
</evidence>
<evidence type="ECO:0000256" key="5">
    <source>
        <dbReference type="ARBA" id="ARBA00022723"/>
    </source>
</evidence>
<evidence type="ECO:0000256" key="2">
    <source>
        <dbReference type="ARBA" id="ARBA00007879"/>
    </source>
</evidence>
<dbReference type="GO" id="GO:0046872">
    <property type="term" value="F:metal ion binding"/>
    <property type="evidence" value="ECO:0007669"/>
    <property type="project" value="UniProtKB-KW"/>
</dbReference>
<keyword evidence="7" id="KW-0560">Oxidoreductase</keyword>
<dbReference type="InterPro" id="IPR009091">
    <property type="entry name" value="RCC1/BLIP-II"/>
</dbReference>
<dbReference type="PANTHER" id="PTHR32074">
    <property type="entry name" value="RNA DEMETHYLASE ALKBH5"/>
    <property type="match status" value="1"/>
</dbReference>
<evidence type="ECO:0000256" key="7">
    <source>
        <dbReference type="ARBA" id="ARBA00023002"/>
    </source>
</evidence>
<dbReference type="Pfam" id="PF13532">
    <property type="entry name" value="2OG-FeII_Oxy_2"/>
    <property type="match status" value="1"/>
</dbReference>
<evidence type="ECO:0000256" key="13">
    <source>
        <dbReference type="ARBA" id="ARBA00047565"/>
    </source>
</evidence>
<feature type="region of interest" description="Disordered" evidence="14">
    <location>
        <begin position="369"/>
        <end position="392"/>
    </location>
</feature>
<evidence type="ECO:0000256" key="12">
    <source>
        <dbReference type="ARBA" id="ARBA00033313"/>
    </source>
</evidence>
<comment type="similarity">
    <text evidence="2">Belongs to the alkB family.</text>
</comment>
<dbReference type="GO" id="GO:0008168">
    <property type="term" value="F:methyltransferase activity"/>
    <property type="evidence" value="ECO:0007669"/>
    <property type="project" value="UniProtKB-KW"/>
</dbReference>
<dbReference type="Gene3D" id="2.60.120.590">
    <property type="entry name" value="Alpha-ketoglutarate-dependent dioxygenase AlkB-like"/>
    <property type="match status" value="1"/>
</dbReference>
<evidence type="ECO:0000256" key="14">
    <source>
        <dbReference type="SAM" id="MobiDB-lite"/>
    </source>
</evidence>
<keyword evidence="9" id="KW-1015">Disulfide bond</keyword>
<evidence type="ECO:0000256" key="11">
    <source>
        <dbReference type="ARBA" id="ARBA00030726"/>
    </source>
</evidence>
<dbReference type="GO" id="GO:0016607">
    <property type="term" value="C:nuclear speck"/>
    <property type="evidence" value="ECO:0007669"/>
    <property type="project" value="UniProtKB-SubCell"/>
</dbReference>
<dbReference type="SUPFAM" id="SSF50985">
    <property type="entry name" value="RCC1/BLIP-II"/>
    <property type="match status" value="4"/>
</dbReference>
<protein>
    <recommendedName>
        <fullName evidence="4">RNA demethylase ALKBH5</fullName>
        <ecNumber evidence="3">1.14.11.53</ecNumber>
    </recommendedName>
    <alternativeName>
        <fullName evidence="11">Alkylated DNA repair protein alkB homolog 5</fullName>
    </alternativeName>
    <alternativeName>
        <fullName evidence="12">Alpha-ketoglutarate-dependent dioxygenase alkB homolog 5</fullName>
    </alternativeName>
</protein>
<comment type="caution">
    <text evidence="16">The sequence shown here is derived from an EMBL/GenBank/DDBJ whole genome shotgun (WGS) entry which is preliminary data.</text>
</comment>
<dbReference type="SUPFAM" id="SSF51197">
    <property type="entry name" value="Clavaminate synthase-like"/>
    <property type="match status" value="1"/>
</dbReference>
<evidence type="ECO:0000256" key="1">
    <source>
        <dbReference type="ARBA" id="ARBA00004324"/>
    </source>
</evidence>
<dbReference type="InterPro" id="IPR037151">
    <property type="entry name" value="AlkB-like_sf"/>
</dbReference>